<keyword evidence="3" id="KW-1185">Reference proteome</keyword>
<feature type="region of interest" description="Disordered" evidence="1">
    <location>
        <begin position="1"/>
        <end position="43"/>
    </location>
</feature>
<evidence type="ECO:0000313" key="3">
    <source>
        <dbReference type="Proteomes" id="UP000296049"/>
    </source>
</evidence>
<feature type="compositionally biased region" description="Low complexity" evidence="1">
    <location>
        <begin position="26"/>
        <end position="37"/>
    </location>
</feature>
<sequence>MKGPTSTKSMARNPWQPGRQPRSHRLAASPPGAPLSATGIPAVPMGGERRVVINGLQVIKAPQPLKGSEEEKGGKQEGRSKISLQGRALKSRRAQLGGLEAGHELNSSFTSYRLQC</sequence>
<dbReference type="AlphaFoldDB" id="R0KZW9"/>
<feature type="region of interest" description="Disordered" evidence="1">
    <location>
        <begin position="62"/>
        <end position="88"/>
    </location>
</feature>
<evidence type="ECO:0000313" key="2">
    <source>
        <dbReference type="EMBL" id="EOA93567.1"/>
    </source>
</evidence>
<proteinExistence type="predicted"/>
<gene>
    <name evidence="2" type="ORF">Anapl_12518</name>
</gene>
<feature type="compositionally biased region" description="Polar residues" evidence="1">
    <location>
        <begin position="105"/>
        <end position="116"/>
    </location>
</feature>
<dbReference type="EMBL" id="KB746044">
    <property type="protein sequence ID" value="EOA93567.1"/>
    <property type="molecule type" value="Genomic_DNA"/>
</dbReference>
<organism evidence="2 3">
    <name type="scientific">Anas platyrhynchos</name>
    <name type="common">Mallard</name>
    <name type="synonym">Anas boschas</name>
    <dbReference type="NCBI Taxonomy" id="8839"/>
    <lineage>
        <taxon>Eukaryota</taxon>
        <taxon>Metazoa</taxon>
        <taxon>Chordata</taxon>
        <taxon>Craniata</taxon>
        <taxon>Vertebrata</taxon>
        <taxon>Euteleostomi</taxon>
        <taxon>Archelosauria</taxon>
        <taxon>Archosauria</taxon>
        <taxon>Dinosauria</taxon>
        <taxon>Saurischia</taxon>
        <taxon>Theropoda</taxon>
        <taxon>Coelurosauria</taxon>
        <taxon>Aves</taxon>
        <taxon>Neognathae</taxon>
        <taxon>Galloanserae</taxon>
        <taxon>Anseriformes</taxon>
        <taxon>Anatidae</taxon>
        <taxon>Anatinae</taxon>
        <taxon>Anas</taxon>
    </lineage>
</organism>
<dbReference type="Proteomes" id="UP000296049">
    <property type="component" value="Unassembled WGS sequence"/>
</dbReference>
<protein>
    <submittedName>
        <fullName evidence="2">Uncharacterized protein</fullName>
    </submittedName>
</protein>
<feature type="region of interest" description="Disordered" evidence="1">
    <location>
        <begin position="97"/>
        <end position="116"/>
    </location>
</feature>
<evidence type="ECO:0000256" key="1">
    <source>
        <dbReference type="SAM" id="MobiDB-lite"/>
    </source>
</evidence>
<name>R0KZW9_ANAPL</name>
<feature type="compositionally biased region" description="Polar residues" evidence="1">
    <location>
        <begin position="1"/>
        <end position="10"/>
    </location>
</feature>
<feature type="compositionally biased region" description="Basic and acidic residues" evidence="1">
    <location>
        <begin position="67"/>
        <end position="80"/>
    </location>
</feature>
<accession>R0KZW9</accession>
<reference evidence="3" key="1">
    <citation type="journal article" date="2013" name="Nat. Genet.">
        <title>The duck genome and transcriptome provide insight into an avian influenza virus reservoir species.</title>
        <authorList>
            <person name="Huang Y."/>
            <person name="Li Y."/>
            <person name="Burt D.W."/>
            <person name="Chen H."/>
            <person name="Zhang Y."/>
            <person name="Qian W."/>
            <person name="Kim H."/>
            <person name="Gan S."/>
            <person name="Zhao Y."/>
            <person name="Li J."/>
            <person name="Yi K."/>
            <person name="Feng H."/>
            <person name="Zhu P."/>
            <person name="Li B."/>
            <person name="Liu Q."/>
            <person name="Fairley S."/>
            <person name="Magor K.E."/>
            <person name="Du Z."/>
            <person name="Hu X."/>
            <person name="Goodman L."/>
            <person name="Tafer H."/>
            <person name="Vignal A."/>
            <person name="Lee T."/>
            <person name="Kim K.W."/>
            <person name="Sheng Z."/>
            <person name="An Y."/>
            <person name="Searle S."/>
            <person name="Herrero J."/>
            <person name="Groenen M.A."/>
            <person name="Crooijmans R.P."/>
            <person name="Faraut T."/>
            <person name="Cai Q."/>
            <person name="Webster R.G."/>
            <person name="Aldridge J.R."/>
            <person name="Warren W.C."/>
            <person name="Bartschat S."/>
            <person name="Kehr S."/>
            <person name="Marz M."/>
            <person name="Stadler P.F."/>
            <person name="Smith J."/>
            <person name="Kraus R.H."/>
            <person name="Zhao Y."/>
            <person name="Ren L."/>
            <person name="Fei J."/>
            <person name="Morisson M."/>
            <person name="Kaiser P."/>
            <person name="Griffin D.K."/>
            <person name="Rao M."/>
            <person name="Pitel F."/>
            <person name="Wang J."/>
            <person name="Li N."/>
        </authorList>
    </citation>
    <scope>NUCLEOTIDE SEQUENCE [LARGE SCALE GENOMIC DNA]</scope>
</reference>